<feature type="domain" description="Rhodanese" evidence="2">
    <location>
        <begin position="59"/>
        <end position="152"/>
    </location>
</feature>
<dbReference type="SUPFAM" id="SSF52821">
    <property type="entry name" value="Rhodanese/Cell cycle control phosphatase"/>
    <property type="match status" value="3"/>
</dbReference>
<name>W0SN22_9PROT</name>
<keyword evidence="1" id="KW-0732">Signal</keyword>
<dbReference type="HOGENOM" id="CLU_047687_0_0_4"/>
<feature type="domain" description="Rhodanese" evidence="2">
    <location>
        <begin position="163"/>
        <end position="255"/>
    </location>
</feature>
<dbReference type="RefSeq" id="WP_041100999.1">
    <property type="nucleotide sequence ID" value="NZ_AP012547.1"/>
</dbReference>
<dbReference type="Pfam" id="PF00581">
    <property type="entry name" value="Rhodanese"/>
    <property type="match status" value="3"/>
</dbReference>
<dbReference type="PROSITE" id="PS00380">
    <property type="entry name" value="RHODANESE_1"/>
    <property type="match status" value="1"/>
</dbReference>
<keyword evidence="4" id="KW-1185">Reference proteome</keyword>
<evidence type="ECO:0000259" key="2">
    <source>
        <dbReference type="PROSITE" id="PS50206"/>
    </source>
</evidence>
<dbReference type="PANTHER" id="PTHR43031:SF1">
    <property type="entry name" value="PYRIDINE NUCLEOTIDE-DISULPHIDE OXIDOREDUCTASE"/>
    <property type="match status" value="1"/>
</dbReference>
<dbReference type="Gene3D" id="3.40.250.10">
    <property type="entry name" value="Rhodanese-like domain"/>
    <property type="match status" value="3"/>
</dbReference>
<dbReference type="OrthoDB" id="9789585at2"/>
<dbReference type="InterPro" id="IPR050229">
    <property type="entry name" value="GlpE_sulfurtransferase"/>
</dbReference>
<dbReference type="PANTHER" id="PTHR43031">
    <property type="entry name" value="FAD-DEPENDENT OXIDOREDUCTASE"/>
    <property type="match status" value="1"/>
</dbReference>
<dbReference type="CDD" id="cd00158">
    <property type="entry name" value="RHOD"/>
    <property type="match status" value="3"/>
</dbReference>
<dbReference type="InterPro" id="IPR036873">
    <property type="entry name" value="Rhodanese-like_dom_sf"/>
</dbReference>
<dbReference type="EMBL" id="AP012547">
    <property type="protein sequence ID" value="BAO31213.1"/>
    <property type="molecule type" value="Genomic_DNA"/>
</dbReference>
<protein>
    <submittedName>
        <fullName evidence="3">Rhodanese-like protein</fullName>
    </submittedName>
</protein>
<evidence type="ECO:0000313" key="4">
    <source>
        <dbReference type="Proteomes" id="UP000031637"/>
    </source>
</evidence>
<gene>
    <name evidence="3" type="ORF">SUTH_03443</name>
</gene>
<dbReference type="STRING" id="1223802.SUTH_03443"/>
<dbReference type="Proteomes" id="UP000031637">
    <property type="component" value="Chromosome"/>
</dbReference>
<accession>W0SN22</accession>
<dbReference type="SMART" id="SM00450">
    <property type="entry name" value="RHOD"/>
    <property type="match status" value="3"/>
</dbReference>
<dbReference type="KEGG" id="shd:SUTH_03443"/>
<dbReference type="GO" id="GO:0004792">
    <property type="term" value="F:thiosulfate-cyanide sulfurtransferase activity"/>
    <property type="evidence" value="ECO:0007669"/>
    <property type="project" value="InterPro"/>
</dbReference>
<dbReference type="InterPro" id="IPR001763">
    <property type="entry name" value="Rhodanese-like_dom"/>
</dbReference>
<feature type="domain" description="Rhodanese" evidence="2">
    <location>
        <begin position="298"/>
        <end position="363"/>
    </location>
</feature>
<sequence length="389" mass="41128">MQTRRLALFVAAMAGVIAAPLPFPVAALAADAATMQPKEGWYKALVDFDFMRQNVDIPLKKGVMIIDSRPAARQYDPGHIPGAVNIPDSQFDKQVAKLPADKATLLLFYCGGVDCMLSHNSAFKAEKLGFTNIRVYPSGMPDWKAKGGPISVSAAFIQKLIDDKAAYVLIDARPKRVADKGMIPTAINISDTEFDKHVDKLPTDKAMPLIYYCGGLECVLSDKSAEKARKLGYTNVLTYPPGYPEWEKLHGAPAPAAAGGSGAAGGAAGGAAAAAALVPGKEKGTVTVASFEQVWKTNPGSVMLVDVRDAKEFAAGTIKGAVNIPMNELEKKISALPTDKPVVFVCGTGARSGEAYDTVKLLGGKVQASFIDADIKFNADGSYAMTAKK</sequence>
<reference evidence="3 4" key="1">
    <citation type="journal article" date="2014" name="Syst. Appl. Microbiol.">
        <title>Complete genomes of freshwater sulfur oxidizers Sulfuricella denitrificans skB26 and Sulfuritalea hydrogenivorans sk43H: genetic insights into the sulfur oxidation pathway of betaproteobacteria.</title>
        <authorList>
            <person name="Watanabe T."/>
            <person name="Kojima H."/>
            <person name="Fukui M."/>
        </authorList>
    </citation>
    <scope>NUCLEOTIDE SEQUENCE [LARGE SCALE GENOMIC DNA]</scope>
    <source>
        <strain evidence="3">DSM22779</strain>
    </source>
</reference>
<feature type="chain" id="PRO_5004795310" evidence="1">
    <location>
        <begin position="30"/>
        <end position="389"/>
    </location>
</feature>
<proteinExistence type="predicted"/>
<feature type="signal peptide" evidence="1">
    <location>
        <begin position="1"/>
        <end position="29"/>
    </location>
</feature>
<dbReference type="PROSITE" id="PS50206">
    <property type="entry name" value="RHODANESE_3"/>
    <property type="match status" value="3"/>
</dbReference>
<dbReference type="InterPro" id="IPR001307">
    <property type="entry name" value="Thiosulphate_STrfase_CS"/>
</dbReference>
<evidence type="ECO:0000313" key="3">
    <source>
        <dbReference type="EMBL" id="BAO31213.1"/>
    </source>
</evidence>
<organism evidence="3 4">
    <name type="scientific">Sulfuritalea hydrogenivorans sk43H</name>
    <dbReference type="NCBI Taxonomy" id="1223802"/>
    <lineage>
        <taxon>Bacteria</taxon>
        <taxon>Pseudomonadati</taxon>
        <taxon>Pseudomonadota</taxon>
        <taxon>Betaproteobacteria</taxon>
        <taxon>Nitrosomonadales</taxon>
        <taxon>Sterolibacteriaceae</taxon>
        <taxon>Sulfuritalea</taxon>
    </lineage>
</organism>
<evidence type="ECO:0000256" key="1">
    <source>
        <dbReference type="SAM" id="SignalP"/>
    </source>
</evidence>
<dbReference type="AlphaFoldDB" id="W0SN22"/>